<evidence type="ECO:0000313" key="2">
    <source>
        <dbReference type="Proteomes" id="UP000326903"/>
    </source>
</evidence>
<accession>A0A5J5IEM4</accession>
<dbReference type="Gene3D" id="3.40.1260.10">
    <property type="entry name" value="DsrEFH-like"/>
    <property type="match status" value="1"/>
</dbReference>
<sequence>MKQEITNHVNERRDFLKNLATGAAALSLSIFAPPFNLSAAPSDSDPGDDADAWFNKIKGKHRIAFDVTKPNEILPFAWPKIFVLTNGGKDTGVVVILRHDAIAYAMESRLWEKYKFGEFFKIDDPKTKAPSVRNMFWQPGHDDFQVPGVGPVQIGINDLQSDGVMFCACNMALTVMSAVAAKNVNMDAKEVYKDWVSGILPGIQIVPSGVWAVGRAHEHGCAYCFAG</sequence>
<dbReference type="Proteomes" id="UP000326903">
    <property type="component" value="Unassembled WGS sequence"/>
</dbReference>
<dbReference type="NCBIfam" id="TIGR01409">
    <property type="entry name" value="TAT_signal_seq"/>
    <property type="match status" value="1"/>
</dbReference>
<dbReference type="PROSITE" id="PS51318">
    <property type="entry name" value="TAT"/>
    <property type="match status" value="1"/>
</dbReference>
<dbReference type="InterPro" id="IPR006311">
    <property type="entry name" value="TAT_signal"/>
</dbReference>
<keyword evidence="2" id="KW-1185">Reference proteome</keyword>
<name>A0A5J5IEM4_9BACT</name>
<organism evidence="1 2">
    <name type="scientific">Ginsengibacter hankyongi</name>
    <dbReference type="NCBI Taxonomy" id="2607284"/>
    <lineage>
        <taxon>Bacteria</taxon>
        <taxon>Pseudomonadati</taxon>
        <taxon>Bacteroidota</taxon>
        <taxon>Chitinophagia</taxon>
        <taxon>Chitinophagales</taxon>
        <taxon>Chitinophagaceae</taxon>
        <taxon>Ginsengibacter</taxon>
    </lineage>
</organism>
<dbReference type="RefSeq" id="WP_150416226.1">
    <property type="nucleotide sequence ID" value="NZ_VYQF01000006.1"/>
</dbReference>
<evidence type="ECO:0000313" key="1">
    <source>
        <dbReference type="EMBL" id="KAA9037298.1"/>
    </source>
</evidence>
<gene>
    <name evidence="1" type="ORF">FW778_17895</name>
</gene>
<dbReference type="InterPro" id="IPR027396">
    <property type="entry name" value="DsrEFH-like"/>
</dbReference>
<dbReference type="InterPro" id="IPR019546">
    <property type="entry name" value="TAT_signal_bac_arc"/>
</dbReference>
<reference evidence="1 2" key="1">
    <citation type="submission" date="2019-09" db="EMBL/GenBank/DDBJ databases">
        <title>Draft genome sequence of Ginsengibacter sp. BR5-29.</title>
        <authorList>
            <person name="Im W.-T."/>
        </authorList>
    </citation>
    <scope>NUCLEOTIDE SEQUENCE [LARGE SCALE GENOMIC DNA]</scope>
    <source>
        <strain evidence="1 2">BR5-29</strain>
    </source>
</reference>
<comment type="caution">
    <text evidence="1">The sequence shown here is derived from an EMBL/GenBank/DDBJ whole genome shotgun (WGS) entry which is preliminary data.</text>
</comment>
<protein>
    <submittedName>
        <fullName evidence="1">Twin-arginine translocation signal domain-containing protein</fullName>
    </submittedName>
</protein>
<proteinExistence type="predicted"/>
<dbReference type="EMBL" id="VYQF01000006">
    <property type="protein sequence ID" value="KAA9037298.1"/>
    <property type="molecule type" value="Genomic_DNA"/>
</dbReference>
<dbReference type="AlphaFoldDB" id="A0A5J5IEM4"/>